<evidence type="ECO:0000259" key="5">
    <source>
        <dbReference type="PROSITE" id="PS50043"/>
    </source>
</evidence>
<dbReference type="SUPFAM" id="SSF46894">
    <property type="entry name" value="C-terminal effector domain of the bipartite response regulators"/>
    <property type="match status" value="1"/>
</dbReference>
<evidence type="ECO:0000259" key="6">
    <source>
        <dbReference type="PROSITE" id="PS50110"/>
    </source>
</evidence>
<dbReference type="PRINTS" id="PR00038">
    <property type="entry name" value="HTHLUXR"/>
</dbReference>
<evidence type="ECO:0000256" key="4">
    <source>
        <dbReference type="PROSITE-ProRule" id="PRU00169"/>
    </source>
</evidence>
<gene>
    <name evidence="7" type="ORF">C7419_1011729</name>
</gene>
<dbReference type="SMART" id="SM00421">
    <property type="entry name" value="HTH_LUXR"/>
    <property type="match status" value="1"/>
</dbReference>
<evidence type="ECO:0000313" key="7">
    <source>
        <dbReference type="EMBL" id="PWK37843.1"/>
    </source>
</evidence>
<organism evidence="7 8">
    <name type="scientific">Cupriavidus plantarum</name>
    <dbReference type="NCBI Taxonomy" id="942865"/>
    <lineage>
        <taxon>Bacteria</taxon>
        <taxon>Pseudomonadati</taxon>
        <taxon>Pseudomonadota</taxon>
        <taxon>Betaproteobacteria</taxon>
        <taxon>Burkholderiales</taxon>
        <taxon>Burkholderiaceae</taxon>
        <taxon>Cupriavidus</taxon>
    </lineage>
</organism>
<dbReference type="GO" id="GO:0000160">
    <property type="term" value="P:phosphorelay signal transduction system"/>
    <property type="evidence" value="ECO:0007669"/>
    <property type="project" value="InterPro"/>
</dbReference>
<dbReference type="Gene3D" id="1.10.10.10">
    <property type="entry name" value="Winged helix-like DNA-binding domain superfamily/Winged helix DNA-binding domain"/>
    <property type="match status" value="1"/>
</dbReference>
<keyword evidence="2" id="KW-0238">DNA-binding</keyword>
<sequence length="214" mass="23332">MLKDFAAQDASPIVYIIDDDVLIRASLDTLLRSVGLRVRAFEGTEDFKTALIEDVPCCLLLDVRLRGESGLMFQHREHACLSMPIIFMSGHADIHACVSAMKAGAIDFLTKPIAEQQVIDAVIGALNMDAQRREGVRARATAVDTFERLTPREREILVHVVAGAPNKRIAASLGISEITVKAHRASVMRKMNARSLPDLVRASQLAGVTPVSCC</sequence>
<proteinExistence type="predicted"/>
<dbReference type="PANTHER" id="PTHR44688:SF16">
    <property type="entry name" value="DNA-BINDING TRANSCRIPTIONAL ACTIVATOR DEVR_DOSR"/>
    <property type="match status" value="1"/>
</dbReference>
<dbReference type="InterPro" id="IPR016032">
    <property type="entry name" value="Sig_transdc_resp-reg_C-effctor"/>
</dbReference>
<dbReference type="CDD" id="cd06170">
    <property type="entry name" value="LuxR_C_like"/>
    <property type="match status" value="1"/>
</dbReference>
<protein>
    <submittedName>
        <fullName evidence="7">FixJ family two-component response regulator</fullName>
    </submittedName>
</protein>
<dbReference type="SMART" id="SM00448">
    <property type="entry name" value="REC"/>
    <property type="match status" value="1"/>
</dbReference>
<dbReference type="Pfam" id="PF00196">
    <property type="entry name" value="GerE"/>
    <property type="match status" value="1"/>
</dbReference>
<feature type="modified residue" description="4-aspartylphosphate" evidence="4">
    <location>
        <position position="62"/>
    </location>
</feature>
<evidence type="ECO:0000313" key="8">
    <source>
        <dbReference type="Proteomes" id="UP000245754"/>
    </source>
</evidence>
<dbReference type="Pfam" id="PF00072">
    <property type="entry name" value="Response_reg"/>
    <property type="match status" value="1"/>
</dbReference>
<dbReference type="Gene3D" id="3.40.50.2300">
    <property type="match status" value="1"/>
</dbReference>
<dbReference type="InterPro" id="IPR000792">
    <property type="entry name" value="Tscrpt_reg_LuxR_C"/>
</dbReference>
<evidence type="ECO:0000256" key="1">
    <source>
        <dbReference type="ARBA" id="ARBA00023015"/>
    </source>
</evidence>
<dbReference type="InterPro" id="IPR001789">
    <property type="entry name" value="Sig_transdc_resp-reg_receiver"/>
</dbReference>
<name>A0A316F2S3_9BURK</name>
<dbReference type="PROSITE" id="PS50110">
    <property type="entry name" value="RESPONSE_REGULATORY"/>
    <property type="match status" value="1"/>
</dbReference>
<dbReference type="PANTHER" id="PTHR44688">
    <property type="entry name" value="DNA-BINDING TRANSCRIPTIONAL ACTIVATOR DEVR_DOSR"/>
    <property type="match status" value="1"/>
</dbReference>
<reference evidence="7 8" key="1">
    <citation type="submission" date="2018-05" db="EMBL/GenBank/DDBJ databases">
        <title>Genomic Encyclopedia of Type Strains, Phase IV (KMG-V): Genome sequencing to study the core and pangenomes of soil and plant-associated prokaryotes.</title>
        <authorList>
            <person name="Whitman W."/>
        </authorList>
    </citation>
    <scope>NUCLEOTIDE SEQUENCE [LARGE SCALE GENOMIC DNA]</scope>
    <source>
        <strain evidence="7 8">SLV-132</strain>
    </source>
</reference>
<dbReference type="SUPFAM" id="SSF52172">
    <property type="entry name" value="CheY-like"/>
    <property type="match status" value="1"/>
</dbReference>
<dbReference type="InterPro" id="IPR011006">
    <property type="entry name" value="CheY-like_superfamily"/>
</dbReference>
<dbReference type="GO" id="GO:0003677">
    <property type="term" value="F:DNA binding"/>
    <property type="evidence" value="ECO:0007669"/>
    <property type="project" value="UniProtKB-KW"/>
</dbReference>
<dbReference type="GO" id="GO:0006355">
    <property type="term" value="P:regulation of DNA-templated transcription"/>
    <property type="evidence" value="ECO:0007669"/>
    <property type="project" value="InterPro"/>
</dbReference>
<comment type="caution">
    <text evidence="7">The sequence shown here is derived from an EMBL/GenBank/DDBJ whole genome shotgun (WGS) entry which is preliminary data.</text>
</comment>
<dbReference type="AlphaFoldDB" id="A0A316F2S3"/>
<dbReference type="GeneID" id="98339713"/>
<feature type="domain" description="Response regulatory" evidence="6">
    <location>
        <begin position="13"/>
        <end position="126"/>
    </location>
</feature>
<keyword evidence="3" id="KW-0804">Transcription</keyword>
<evidence type="ECO:0000256" key="3">
    <source>
        <dbReference type="ARBA" id="ARBA00023163"/>
    </source>
</evidence>
<dbReference type="RefSeq" id="WP_181366097.1">
    <property type="nucleotide sequence ID" value="NZ_CAJPUX010000001.1"/>
</dbReference>
<dbReference type="EMBL" id="QGGT01000001">
    <property type="protein sequence ID" value="PWK37843.1"/>
    <property type="molecule type" value="Genomic_DNA"/>
</dbReference>
<dbReference type="InterPro" id="IPR036388">
    <property type="entry name" value="WH-like_DNA-bd_sf"/>
</dbReference>
<evidence type="ECO:0000256" key="2">
    <source>
        <dbReference type="ARBA" id="ARBA00023125"/>
    </source>
</evidence>
<keyword evidence="4" id="KW-0597">Phosphoprotein</keyword>
<keyword evidence="8" id="KW-1185">Reference proteome</keyword>
<dbReference type="Proteomes" id="UP000245754">
    <property type="component" value="Unassembled WGS sequence"/>
</dbReference>
<accession>A0A316F2S3</accession>
<dbReference type="PROSITE" id="PS00622">
    <property type="entry name" value="HTH_LUXR_1"/>
    <property type="match status" value="1"/>
</dbReference>
<keyword evidence="1" id="KW-0805">Transcription regulation</keyword>
<feature type="domain" description="HTH luxR-type" evidence="5">
    <location>
        <begin position="142"/>
        <end position="207"/>
    </location>
</feature>
<dbReference type="PROSITE" id="PS50043">
    <property type="entry name" value="HTH_LUXR_2"/>
    <property type="match status" value="1"/>
</dbReference>